<evidence type="ECO:0000259" key="2">
    <source>
        <dbReference type="PROSITE" id="PS50940"/>
    </source>
</evidence>
<comment type="caution">
    <text evidence="3">The sequence shown here is derived from an EMBL/GenBank/DDBJ whole genome shotgun (WGS) entry which is preliminary data.</text>
</comment>
<dbReference type="Gene3D" id="2.170.140.10">
    <property type="entry name" value="Chitin binding domain"/>
    <property type="match status" value="1"/>
</dbReference>
<dbReference type="Proteomes" id="UP000324222">
    <property type="component" value="Unassembled WGS sequence"/>
</dbReference>
<feature type="domain" description="Chitin-binding type-2" evidence="2">
    <location>
        <begin position="160"/>
        <end position="218"/>
    </location>
</feature>
<accession>A0A5B7E288</accession>
<gene>
    <name evidence="3" type="ORF">E2C01_020697</name>
</gene>
<dbReference type="GO" id="GO:0005576">
    <property type="term" value="C:extracellular region"/>
    <property type="evidence" value="ECO:0007669"/>
    <property type="project" value="InterPro"/>
</dbReference>
<feature type="chain" id="PRO_5022696175" description="Chitin-binding type-2 domain-containing protein" evidence="1">
    <location>
        <begin position="24"/>
        <end position="243"/>
    </location>
</feature>
<evidence type="ECO:0000313" key="4">
    <source>
        <dbReference type="Proteomes" id="UP000324222"/>
    </source>
</evidence>
<organism evidence="3 4">
    <name type="scientific">Portunus trituberculatus</name>
    <name type="common">Swimming crab</name>
    <name type="synonym">Neptunus trituberculatus</name>
    <dbReference type="NCBI Taxonomy" id="210409"/>
    <lineage>
        <taxon>Eukaryota</taxon>
        <taxon>Metazoa</taxon>
        <taxon>Ecdysozoa</taxon>
        <taxon>Arthropoda</taxon>
        <taxon>Crustacea</taxon>
        <taxon>Multicrustacea</taxon>
        <taxon>Malacostraca</taxon>
        <taxon>Eumalacostraca</taxon>
        <taxon>Eucarida</taxon>
        <taxon>Decapoda</taxon>
        <taxon>Pleocyemata</taxon>
        <taxon>Brachyura</taxon>
        <taxon>Eubrachyura</taxon>
        <taxon>Portunoidea</taxon>
        <taxon>Portunidae</taxon>
        <taxon>Portuninae</taxon>
        <taxon>Portunus</taxon>
    </lineage>
</organism>
<sequence length="243" mass="24758">MMHLLKFLFCLTVACGAVSLTEAAVDCSGGDGFKCESCSTLALCSGGSVASTFPCQSGELCEEGSSGTGSCMLVSASRTQCQCSSYPSYVVDSYDPQNYLLCFSSTLQIPLSCAPGEEFDTVTSTCAAVPTTSTVTTTEVTTTTEPTVTCTEASISGPATPTCASDDIVTADTVECNAFYVCNSGATVGEKICCGEGQVFNPATVNCEADTGSVTCPTVNPCYTGTLSGVQVVGKNLLCSYGG</sequence>
<dbReference type="SUPFAM" id="SSF57625">
    <property type="entry name" value="Invertebrate chitin-binding proteins"/>
    <property type="match status" value="2"/>
</dbReference>
<dbReference type="SMART" id="SM00494">
    <property type="entry name" value="ChtBD2"/>
    <property type="match status" value="2"/>
</dbReference>
<keyword evidence="4" id="KW-1185">Reference proteome</keyword>
<evidence type="ECO:0000313" key="3">
    <source>
        <dbReference type="EMBL" id="MPC27525.1"/>
    </source>
</evidence>
<proteinExistence type="predicted"/>
<reference evidence="3 4" key="1">
    <citation type="submission" date="2019-05" db="EMBL/GenBank/DDBJ databases">
        <title>Another draft genome of Portunus trituberculatus and its Hox gene families provides insights of decapod evolution.</title>
        <authorList>
            <person name="Jeong J.-H."/>
            <person name="Song I."/>
            <person name="Kim S."/>
            <person name="Choi T."/>
            <person name="Kim D."/>
            <person name="Ryu S."/>
            <person name="Kim W."/>
        </authorList>
    </citation>
    <scope>NUCLEOTIDE SEQUENCE [LARGE SCALE GENOMIC DNA]</scope>
    <source>
        <tissue evidence="3">Muscle</tissue>
    </source>
</reference>
<dbReference type="AlphaFoldDB" id="A0A5B7E288"/>
<dbReference type="PROSITE" id="PS50940">
    <property type="entry name" value="CHIT_BIND_II"/>
    <property type="match status" value="1"/>
</dbReference>
<dbReference type="GO" id="GO:0008061">
    <property type="term" value="F:chitin binding"/>
    <property type="evidence" value="ECO:0007669"/>
    <property type="project" value="InterPro"/>
</dbReference>
<dbReference type="EMBL" id="VSRR010001762">
    <property type="protein sequence ID" value="MPC27525.1"/>
    <property type="molecule type" value="Genomic_DNA"/>
</dbReference>
<protein>
    <recommendedName>
        <fullName evidence="2">Chitin-binding type-2 domain-containing protein</fullName>
    </recommendedName>
</protein>
<dbReference type="InterPro" id="IPR036508">
    <property type="entry name" value="Chitin-bd_dom_sf"/>
</dbReference>
<dbReference type="Pfam" id="PF01607">
    <property type="entry name" value="CBM_14"/>
    <property type="match status" value="1"/>
</dbReference>
<dbReference type="InterPro" id="IPR002557">
    <property type="entry name" value="Chitin-bd_dom"/>
</dbReference>
<feature type="signal peptide" evidence="1">
    <location>
        <begin position="1"/>
        <end position="23"/>
    </location>
</feature>
<keyword evidence="1" id="KW-0732">Signal</keyword>
<dbReference type="OrthoDB" id="6330787at2759"/>
<name>A0A5B7E288_PORTR</name>
<evidence type="ECO:0000256" key="1">
    <source>
        <dbReference type="SAM" id="SignalP"/>
    </source>
</evidence>